<organism evidence="3">
    <name type="scientific">Craspedostauros australis</name>
    <dbReference type="NCBI Taxonomy" id="1486917"/>
    <lineage>
        <taxon>Eukaryota</taxon>
        <taxon>Sar</taxon>
        <taxon>Stramenopiles</taxon>
        <taxon>Ochrophyta</taxon>
        <taxon>Bacillariophyta</taxon>
        <taxon>Bacillariophyceae</taxon>
        <taxon>Bacillariophycidae</taxon>
        <taxon>Naviculales</taxon>
        <taxon>Naviculaceae</taxon>
        <taxon>Craspedostauros</taxon>
    </lineage>
</organism>
<reference evidence="3" key="1">
    <citation type="submission" date="2021-01" db="EMBL/GenBank/DDBJ databases">
        <authorList>
            <person name="Corre E."/>
            <person name="Pelletier E."/>
            <person name="Niang G."/>
            <person name="Scheremetjew M."/>
            <person name="Finn R."/>
            <person name="Kale V."/>
            <person name="Holt S."/>
            <person name="Cochrane G."/>
            <person name="Meng A."/>
            <person name="Brown T."/>
            <person name="Cohen L."/>
        </authorList>
    </citation>
    <scope>NUCLEOTIDE SEQUENCE</scope>
    <source>
        <strain evidence="3">CCMP3328</strain>
    </source>
</reference>
<gene>
    <name evidence="2" type="ORF">CAUS1442_LOCUS11484</name>
    <name evidence="3" type="ORF">CAUS1442_LOCUS11486</name>
</gene>
<dbReference type="EMBL" id="HBEF01018628">
    <property type="protein sequence ID" value="CAD8339351.1"/>
    <property type="molecule type" value="Transcribed_RNA"/>
</dbReference>
<dbReference type="EMBL" id="HBEF01018630">
    <property type="protein sequence ID" value="CAD8339353.1"/>
    <property type="molecule type" value="Transcribed_RNA"/>
</dbReference>
<feature type="compositionally biased region" description="Polar residues" evidence="1">
    <location>
        <begin position="70"/>
        <end position="83"/>
    </location>
</feature>
<evidence type="ECO:0000313" key="2">
    <source>
        <dbReference type="EMBL" id="CAD8339351.1"/>
    </source>
</evidence>
<evidence type="ECO:0000256" key="1">
    <source>
        <dbReference type="SAM" id="MobiDB-lite"/>
    </source>
</evidence>
<accession>A0A6T6HBN9</accession>
<dbReference type="AlphaFoldDB" id="A0A6T6HBN9"/>
<protein>
    <submittedName>
        <fullName evidence="3">Uncharacterized protein</fullName>
    </submittedName>
</protein>
<proteinExistence type="predicted"/>
<feature type="compositionally biased region" description="Low complexity" evidence="1">
    <location>
        <begin position="1"/>
        <end position="16"/>
    </location>
</feature>
<feature type="region of interest" description="Disordered" evidence="1">
    <location>
        <begin position="399"/>
        <end position="418"/>
    </location>
</feature>
<evidence type="ECO:0000313" key="3">
    <source>
        <dbReference type="EMBL" id="CAD8339353.1"/>
    </source>
</evidence>
<feature type="region of interest" description="Disordered" evidence="1">
    <location>
        <begin position="1"/>
        <end position="91"/>
    </location>
</feature>
<sequence length="541" mass="58843">MQKNNANNDNSNSNDNGVPSMPRPQRMGAARAAAPSPEPYGGSLFRSVSMAVPSHSTTLGGPMLRGIPDQSKSSPSTLQTAGSDNAAFKAPPMPLKIRPAAKLGASRGVGNPITPAKLVTQSTPYEWKVDTVPPSIPMYHPVDLRTSLQLVNGAATLEAVHETTCRLSKFMHQHSIHSQYSSKDNNENPFEDDLVRVTCVTPNMNHFCIQLWTLPEEPSTLIIEMQRRQGCCMEHQRIRKALYRLLKNEDGDATDSSSEAGTTASTGNKADALLNKVCDNAVKTARTLPGKLPPPLPRGFAFGKAVPPVPKGMSFAGMKPGKQTEEQEHLHAIDMCRNLLTAHNRRDQHELGLDSLVGICDSHKVSAKLAERASKTVVCPGTNDCAIQDAVLQYCRDNQRPGDSADGGETKEDIDSDEMGWYGGYAEGRHYRTMHVLALRIISQSLQLATEGDLDATFLSDVTSCCTYNLQVAQHRPLEAELSARCLRILIERCSGASQATSLATPPPSCVMDAQVHGQVYHAGLHRECGMLLQLQEQLQH</sequence>
<name>A0A6T6HBN9_9STRA</name>